<feature type="transmembrane region" description="Helical" evidence="10">
    <location>
        <begin position="215"/>
        <end position="237"/>
    </location>
</feature>
<gene>
    <name evidence="12" type="ORF">AFUS01_LOCUS11746</name>
</gene>
<evidence type="ECO:0000259" key="11">
    <source>
        <dbReference type="PROSITE" id="PS50262"/>
    </source>
</evidence>
<keyword evidence="8" id="KW-0675">Receptor</keyword>
<dbReference type="EMBL" id="CAJVCH010090951">
    <property type="protein sequence ID" value="CAG7722618.1"/>
    <property type="molecule type" value="Genomic_DNA"/>
</dbReference>
<sequence length="297" mass="33537">MSVTSGLTNGQKVGRYFVLNIVIIMDESAKTATLSQNHLCQMQFPQRIPIPVGHLLLIGAAHFIGIVKPLEYERIVTKERIKICVIICWLFPMAFVFIWFSALPGRGFQSNGCEEVNFMEELQWRLVYSSFFFFSFLAIVCIYTRIYWIARQPNREDPNSAILENELNFKALKTTGIIVGSYLFGVLPATFLYALSYDDGPLNFRQIGKITGGAIGISGDCLLILKSLLNPFIYAVFQPDVKIAQKRLKYAIKEKISGPIPLDEFEKTSLYALEHDIVTNTQNQVSTVRTKVKSTAV</sequence>
<dbReference type="InterPro" id="IPR000276">
    <property type="entry name" value="GPCR_Rhodpsn"/>
</dbReference>
<keyword evidence="13" id="KW-1185">Reference proteome</keyword>
<evidence type="ECO:0000256" key="6">
    <source>
        <dbReference type="ARBA" id="ARBA00023040"/>
    </source>
</evidence>
<keyword evidence="5 10" id="KW-1133">Transmembrane helix</keyword>
<protein>
    <recommendedName>
        <fullName evidence="11">G-protein coupled receptors family 1 profile domain-containing protein</fullName>
    </recommendedName>
</protein>
<dbReference type="SUPFAM" id="SSF81321">
    <property type="entry name" value="Family A G protein-coupled receptor-like"/>
    <property type="match status" value="1"/>
</dbReference>
<dbReference type="AlphaFoldDB" id="A0A8J2JRY5"/>
<comment type="subcellular location">
    <subcellularLocation>
        <location evidence="1">Cell membrane</location>
        <topology evidence="1">Multi-pass membrane protein</topology>
    </subcellularLocation>
</comment>
<dbReference type="InterPro" id="IPR050569">
    <property type="entry name" value="TAAR"/>
</dbReference>
<evidence type="ECO:0000256" key="1">
    <source>
        <dbReference type="ARBA" id="ARBA00004651"/>
    </source>
</evidence>
<feature type="transmembrane region" description="Helical" evidence="10">
    <location>
        <begin position="126"/>
        <end position="150"/>
    </location>
</feature>
<accession>A0A8J2JRY5</accession>
<keyword evidence="7 10" id="KW-0472">Membrane</keyword>
<dbReference type="Proteomes" id="UP000708208">
    <property type="component" value="Unassembled WGS sequence"/>
</dbReference>
<evidence type="ECO:0000256" key="7">
    <source>
        <dbReference type="ARBA" id="ARBA00023136"/>
    </source>
</evidence>
<feature type="transmembrane region" description="Helical" evidence="10">
    <location>
        <begin position="171"/>
        <end position="195"/>
    </location>
</feature>
<evidence type="ECO:0000256" key="10">
    <source>
        <dbReference type="SAM" id="Phobius"/>
    </source>
</evidence>
<name>A0A8J2JRY5_9HEXA</name>
<evidence type="ECO:0000256" key="9">
    <source>
        <dbReference type="ARBA" id="ARBA00023224"/>
    </source>
</evidence>
<evidence type="ECO:0000256" key="3">
    <source>
        <dbReference type="ARBA" id="ARBA00022475"/>
    </source>
</evidence>
<organism evidence="12 13">
    <name type="scientific">Allacma fusca</name>
    <dbReference type="NCBI Taxonomy" id="39272"/>
    <lineage>
        <taxon>Eukaryota</taxon>
        <taxon>Metazoa</taxon>
        <taxon>Ecdysozoa</taxon>
        <taxon>Arthropoda</taxon>
        <taxon>Hexapoda</taxon>
        <taxon>Collembola</taxon>
        <taxon>Symphypleona</taxon>
        <taxon>Sminthuridae</taxon>
        <taxon>Allacma</taxon>
    </lineage>
</organism>
<evidence type="ECO:0000313" key="13">
    <source>
        <dbReference type="Proteomes" id="UP000708208"/>
    </source>
</evidence>
<evidence type="ECO:0000313" key="12">
    <source>
        <dbReference type="EMBL" id="CAG7722618.1"/>
    </source>
</evidence>
<evidence type="ECO:0000256" key="2">
    <source>
        <dbReference type="ARBA" id="ARBA00010663"/>
    </source>
</evidence>
<dbReference type="PANTHER" id="PTHR24249">
    <property type="entry name" value="HISTAMINE RECEPTOR-RELATED G-PROTEIN COUPLED RECEPTOR"/>
    <property type="match status" value="1"/>
</dbReference>
<comment type="caution">
    <text evidence="12">The sequence shown here is derived from an EMBL/GenBank/DDBJ whole genome shotgun (WGS) entry which is preliminary data.</text>
</comment>
<evidence type="ECO:0000256" key="5">
    <source>
        <dbReference type="ARBA" id="ARBA00022989"/>
    </source>
</evidence>
<dbReference type="PROSITE" id="PS50262">
    <property type="entry name" value="G_PROTEIN_RECEP_F1_2"/>
    <property type="match status" value="1"/>
</dbReference>
<proteinExistence type="inferred from homology"/>
<comment type="similarity">
    <text evidence="2">Belongs to the G-protein coupled receptor 1 family.</text>
</comment>
<reference evidence="12" key="1">
    <citation type="submission" date="2021-06" db="EMBL/GenBank/DDBJ databases">
        <authorList>
            <person name="Hodson N. C."/>
            <person name="Mongue J. A."/>
            <person name="Jaron S. K."/>
        </authorList>
    </citation>
    <scope>NUCLEOTIDE SEQUENCE</scope>
</reference>
<dbReference type="InterPro" id="IPR017452">
    <property type="entry name" value="GPCR_Rhodpsn_7TM"/>
</dbReference>
<keyword evidence="3" id="KW-1003">Cell membrane</keyword>
<feature type="transmembrane region" description="Helical" evidence="10">
    <location>
        <begin position="83"/>
        <end position="102"/>
    </location>
</feature>
<keyword evidence="6" id="KW-0297">G-protein coupled receptor</keyword>
<feature type="transmembrane region" description="Helical" evidence="10">
    <location>
        <begin position="52"/>
        <end position="71"/>
    </location>
</feature>
<dbReference type="CDD" id="cd00637">
    <property type="entry name" value="7tm_classA_rhodopsin-like"/>
    <property type="match status" value="1"/>
</dbReference>
<dbReference type="OrthoDB" id="9894375at2759"/>
<dbReference type="GO" id="GO:0004930">
    <property type="term" value="F:G protein-coupled receptor activity"/>
    <property type="evidence" value="ECO:0007669"/>
    <property type="project" value="UniProtKB-KW"/>
</dbReference>
<evidence type="ECO:0000256" key="8">
    <source>
        <dbReference type="ARBA" id="ARBA00023170"/>
    </source>
</evidence>
<dbReference type="Pfam" id="PF00001">
    <property type="entry name" value="7tm_1"/>
    <property type="match status" value="1"/>
</dbReference>
<keyword evidence="4 10" id="KW-0812">Transmembrane</keyword>
<feature type="domain" description="G-protein coupled receptors family 1 profile" evidence="11">
    <location>
        <begin position="55"/>
        <end position="234"/>
    </location>
</feature>
<keyword evidence="9" id="KW-0807">Transducer</keyword>
<dbReference type="GO" id="GO:0005886">
    <property type="term" value="C:plasma membrane"/>
    <property type="evidence" value="ECO:0007669"/>
    <property type="project" value="UniProtKB-SubCell"/>
</dbReference>
<evidence type="ECO:0000256" key="4">
    <source>
        <dbReference type="ARBA" id="ARBA00022692"/>
    </source>
</evidence>
<dbReference type="PANTHER" id="PTHR24249:SF418">
    <property type="entry name" value="G-PROTEIN COUPLED RECEPTORS FAMILY 1 PROFILE DOMAIN-CONTAINING PROTEIN"/>
    <property type="match status" value="1"/>
</dbReference>